<dbReference type="EMBL" id="JACCJC010000019">
    <property type="protein sequence ID" value="KAF6236392.1"/>
    <property type="molecule type" value="Genomic_DNA"/>
</dbReference>
<gene>
    <name evidence="1" type="ORF">HO173_005484</name>
</gene>
<evidence type="ECO:0000313" key="1">
    <source>
        <dbReference type="EMBL" id="KAF6236392.1"/>
    </source>
</evidence>
<dbReference type="OrthoDB" id="4358152at2759"/>
<proteinExistence type="predicted"/>
<sequence length="100" mass="11007">MHDIFQQLPAPILLMIIKLMPGFSSLDHLTQTSPTVNGIFEELPVEIIEALIDRLPSEVAELIPAISGSFSKAWTDDGVPESGLTHMMEQVYKTSLAELT</sequence>
<reference evidence="1 2" key="1">
    <citation type="journal article" date="2020" name="Genomics">
        <title>Complete, high-quality genomes from long-read metagenomic sequencing of two wolf lichen thalli reveals enigmatic genome architecture.</title>
        <authorList>
            <person name="McKenzie S.K."/>
            <person name="Walston R.F."/>
            <person name="Allen J.L."/>
        </authorList>
    </citation>
    <scope>NUCLEOTIDE SEQUENCE [LARGE SCALE GENOMIC DNA]</scope>
    <source>
        <strain evidence="1">WasteWater2</strain>
    </source>
</reference>
<evidence type="ECO:0000313" key="2">
    <source>
        <dbReference type="Proteomes" id="UP000578531"/>
    </source>
</evidence>
<dbReference type="AlphaFoldDB" id="A0A8H6FX28"/>
<keyword evidence="2" id="KW-1185">Reference proteome</keyword>
<dbReference type="Proteomes" id="UP000578531">
    <property type="component" value="Unassembled WGS sequence"/>
</dbReference>
<accession>A0A8H6FX28</accession>
<name>A0A8H6FX28_9LECA</name>
<dbReference type="RefSeq" id="XP_037165738.1">
    <property type="nucleotide sequence ID" value="XM_037307400.1"/>
</dbReference>
<dbReference type="GeneID" id="59287146"/>
<comment type="caution">
    <text evidence="1">The sequence shown here is derived from an EMBL/GenBank/DDBJ whole genome shotgun (WGS) entry which is preliminary data.</text>
</comment>
<organism evidence="1 2">
    <name type="scientific">Letharia columbiana</name>
    <dbReference type="NCBI Taxonomy" id="112416"/>
    <lineage>
        <taxon>Eukaryota</taxon>
        <taxon>Fungi</taxon>
        <taxon>Dikarya</taxon>
        <taxon>Ascomycota</taxon>
        <taxon>Pezizomycotina</taxon>
        <taxon>Lecanoromycetes</taxon>
        <taxon>OSLEUM clade</taxon>
        <taxon>Lecanoromycetidae</taxon>
        <taxon>Lecanorales</taxon>
        <taxon>Lecanorineae</taxon>
        <taxon>Parmeliaceae</taxon>
        <taxon>Letharia</taxon>
    </lineage>
</organism>
<protein>
    <submittedName>
        <fullName evidence="1">Uncharacterized protein</fullName>
    </submittedName>
</protein>